<evidence type="ECO:0000313" key="1">
    <source>
        <dbReference type="EMBL" id="KAH9767063.1"/>
    </source>
</evidence>
<gene>
    <name evidence="1" type="ORF">KPL71_011145</name>
</gene>
<reference evidence="2" key="1">
    <citation type="journal article" date="2023" name="Hortic. Res.">
        <title>A chromosome-level phased genome enabling allele-level studies in sweet orange: a case study on citrus Huanglongbing tolerance.</title>
        <authorList>
            <person name="Wu B."/>
            <person name="Yu Q."/>
            <person name="Deng Z."/>
            <person name="Duan Y."/>
            <person name="Luo F."/>
            <person name="Gmitter F. Jr."/>
        </authorList>
    </citation>
    <scope>NUCLEOTIDE SEQUENCE [LARGE SCALE GENOMIC DNA]</scope>
    <source>
        <strain evidence="2">cv. Valencia</strain>
    </source>
</reference>
<dbReference type="Proteomes" id="UP000829398">
    <property type="component" value="Chromosome 4"/>
</dbReference>
<dbReference type="EMBL" id="CM039173">
    <property type="protein sequence ID" value="KAH9767063.1"/>
    <property type="molecule type" value="Genomic_DNA"/>
</dbReference>
<protein>
    <submittedName>
        <fullName evidence="1">Protein yippee-like</fullName>
    </submittedName>
</protein>
<proteinExistence type="predicted"/>
<evidence type="ECO:0000313" key="2">
    <source>
        <dbReference type="Proteomes" id="UP000829398"/>
    </source>
</evidence>
<accession>A0ACB8L0Y1</accession>
<organism evidence="1 2">
    <name type="scientific">Citrus sinensis</name>
    <name type="common">Sweet orange</name>
    <name type="synonym">Citrus aurantium var. sinensis</name>
    <dbReference type="NCBI Taxonomy" id="2711"/>
    <lineage>
        <taxon>Eukaryota</taxon>
        <taxon>Viridiplantae</taxon>
        <taxon>Streptophyta</taxon>
        <taxon>Embryophyta</taxon>
        <taxon>Tracheophyta</taxon>
        <taxon>Spermatophyta</taxon>
        <taxon>Magnoliopsida</taxon>
        <taxon>eudicotyledons</taxon>
        <taxon>Gunneridae</taxon>
        <taxon>Pentapetalae</taxon>
        <taxon>rosids</taxon>
        <taxon>malvids</taxon>
        <taxon>Sapindales</taxon>
        <taxon>Rutaceae</taxon>
        <taxon>Aurantioideae</taxon>
        <taxon>Citrus</taxon>
    </lineage>
</organism>
<sequence length="106" mass="12069">MGRLFVVNLEGKIYSCKHCRTHLALCEDVVSKSFHCRHGKAYLFSKVVNVSVGEKEERLMMTGMHTVADIFCVGCGSIVGWKYVRFGGRDFKKILVFVCYLMQLVI</sequence>
<keyword evidence="2" id="KW-1185">Reference proteome</keyword>
<comment type="caution">
    <text evidence="1">The sequence shown here is derived from an EMBL/GenBank/DDBJ whole genome shotgun (WGS) entry which is preliminary data.</text>
</comment>
<name>A0ACB8L0Y1_CITSI</name>